<evidence type="ECO:0000256" key="6">
    <source>
        <dbReference type="ARBA" id="ARBA00023054"/>
    </source>
</evidence>
<evidence type="ECO:0000256" key="2">
    <source>
        <dbReference type="ARBA" id="ARBA00009594"/>
    </source>
</evidence>
<dbReference type="InterPro" id="IPR016135">
    <property type="entry name" value="UBQ-conjugating_enzyme/RWD"/>
</dbReference>
<comment type="similarity">
    <text evidence="2">Belongs to the ubiquitin-conjugating enzyme family. UEV subfamily.</text>
</comment>
<feature type="domain" description="UEV" evidence="10">
    <location>
        <begin position="2"/>
        <end position="155"/>
    </location>
</feature>
<dbReference type="PROSITE" id="PS51312">
    <property type="entry name" value="SB"/>
    <property type="match status" value="1"/>
</dbReference>
<evidence type="ECO:0000259" key="10">
    <source>
        <dbReference type="PROSITE" id="PS51322"/>
    </source>
</evidence>
<dbReference type="GO" id="GO:0043130">
    <property type="term" value="F:ubiquitin binding"/>
    <property type="evidence" value="ECO:0007669"/>
    <property type="project" value="TreeGrafter"/>
</dbReference>
<name>A0A5K3FAG3_MESCO</name>
<evidence type="ECO:0000256" key="3">
    <source>
        <dbReference type="ARBA" id="ARBA00022448"/>
    </source>
</evidence>
<comment type="subcellular location">
    <subcellularLocation>
        <location evidence="1">Endosome</location>
    </subcellularLocation>
</comment>
<dbReference type="SUPFAM" id="SSF140111">
    <property type="entry name" value="Endosomal sorting complex assembly domain"/>
    <property type="match status" value="1"/>
</dbReference>
<evidence type="ECO:0000256" key="7">
    <source>
        <dbReference type="PROSITE-ProRule" id="PRU00644"/>
    </source>
</evidence>
<sequence length="417" mass="45660">MSTSSSVLHHGLRYYQHTNAARLDIEKASQAYHSLQVKLQHYGKSILVSKFLAFENGQTNQLLCLEGTIPVKYMGNTYNIPLAVYFVHQHPYHPPIAYVRPTSTMQIKAGPNVDTNGKVFLPYLSEWKFPGSSTQQLLGILQEVFGSRPPVFAKPNTTQPAQNSIGFTPYATNTPPNGAGYGVPGAGWGAMPGLPSSTTALTQAAASMPPNSAFNAMPPIPSATTTSPYLAAAAAAAGSTVSSKAALSEEDALISSLRSAVQDKLNREQREVVANLTCEVQSLEATQRDLLTRGDNLDTIRAQMISELEQIKSLTRELEEKTKEYKEVYRKLKQEANGKVDYDSVVDTTTPVYRQLFEAFAEEQAIGDVLYYLSQALENGAIEPDDFLKAVRDQSRNQFVQRATVYQCRARAGLPSV</sequence>
<dbReference type="PANTHER" id="PTHR23306">
    <property type="entry name" value="TUMOR SUSCEPTIBILITY GENE 101 PROTEIN-RELATED"/>
    <property type="match status" value="1"/>
</dbReference>
<dbReference type="GO" id="GO:0008333">
    <property type="term" value="P:endosome to lysosome transport"/>
    <property type="evidence" value="ECO:0007669"/>
    <property type="project" value="TreeGrafter"/>
</dbReference>
<dbReference type="SUPFAM" id="SSF54495">
    <property type="entry name" value="UBC-like"/>
    <property type="match status" value="1"/>
</dbReference>
<dbReference type="Gene3D" id="6.10.140.820">
    <property type="match status" value="1"/>
</dbReference>
<dbReference type="Gene3D" id="3.10.110.10">
    <property type="entry name" value="Ubiquitin Conjugating Enzyme"/>
    <property type="match status" value="1"/>
</dbReference>
<evidence type="ECO:0000256" key="1">
    <source>
        <dbReference type="ARBA" id="ARBA00004177"/>
    </source>
</evidence>
<evidence type="ECO:0000313" key="11">
    <source>
        <dbReference type="WBParaSite" id="MCU_006868-RB"/>
    </source>
</evidence>
<dbReference type="Gene3D" id="6.10.250.370">
    <property type="match status" value="1"/>
</dbReference>
<keyword evidence="3 7" id="KW-0813">Transport</keyword>
<dbReference type="InterPro" id="IPR052070">
    <property type="entry name" value="ESCRT-I_UEV_domain"/>
</dbReference>
<feature type="coiled-coil region" evidence="8">
    <location>
        <begin position="266"/>
        <end position="335"/>
    </location>
</feature>
<protein>
    <submittedName>
        <fullName evidence="11">UEV domain-containing protein</fullName>
    </submittedName>
</protein>
<dbReference type="AlphaFoldDB" id="A0A5K3FAG3"/>
<dbReference type="Pfam" id="PF09454">
    <property type="entry name" value="Vps23_core"/>
    <property type="match status" value="1"/>
</dbReference>
<dbReference type="CDD" id="cd11685">
    <property type="entry name" value="UEV_TSG101-like"/>
    <property type="match status" value="1"/>
</dbReference>
<dbReference type="GO" id="GO:0015031">
    <property type="term" value="P:protein transport"/>
    <property type="evidence" value="ECO:0007669"/>
    <property type="project" value="UniProtKB-UniRule"/>
</dbReference>
<dbReference type="InterPro" id="IPR008883">
    <property type="entry name" value="UEV_N"/>
</dbReference>
<reference evidence="11" key="1">
    <citation type="submission" date="2019-11" db="UniProtKB">
        <authorList>
            <consortium name="WormBaseParasite"/>
        </authorList>
    </citation>
    <scope>IDENTIFICATION</scope>
</reference>
<evidence type="ECO:0000256" key="4">
    <source>
        <dbReference type="ARBA" id="ARBA00022753"/>
    </source>
</evidence>
<dbReference type="GO" id="GO:0000813">
    <property type="term" value="C:ESCRT I complex"/>
    <property type="evidence" value="ECO:0007669"/>
    <property type="project" value="TreeGrafter"/>
</dbReference>
<dbReference type="PROSITE" id="PS51322">
    <property type="entry name" value="UEV"/>
    <property type="match status" value="1"/>
</dbReference>
<dbReference type="Pfam" id="PF05743">
    <property type="entry name" value="UEV"/>
    <property type="match status" value="1"/>
</dbReference>
<organism evidence="11">
    <name type="scientific">Mesocestoides corti</name>
    <name type="common">Flatworm</name>
    <dbReference type="NCBI Taxonomy" id="53468"/>
    <lineage>
        <taxon>Eukaryota</taxon>
        <taxon>Metazoa</taxon>
        <taxon>Spiralia</taxon>
        <taxon>Lophotrochozoa</taxon>
        <taxon>Platyhelminthes</taxon>
        <taxon>Cestoda</taxon>
        <taxon>Eucestoda</taxon>
        <taxon>Cyclophyllidea</taxon>
        <taxon>Mesocestoididae</taxon>
        <taxon>Mesocestoides</taxon>
    </lineage>
</organism>
<dbReference type="WBParaSite" id="MCU_006868-RB">
    <property type="protein sequence ID" value="MCU_006868-RB"/>
    <property type="gene ID" value="MCU_006868"/>
</dbReference>
<feature type="domain" description="SB" evidence="9">
    <location>
        <begin position="350"/>
        <end position="417"/>
    </location>
</feature>
<dbReference type="PANTHER" id="PTHR23306:SF3">
    <property type="entry name" value="TUMOR SUPPRESSOR PROTEIN 101"/>
    <property type="match status" value="1"/>
</dbReference>
<keyword evidence="6 8" id="KW-0175">Coiled coil</keyword>
<keyword evidence="4" id="KW-0967">Endosome</keyword>
<evidence type="ECO:0000259" key="9">
    <source>
        <dbReference type="PROSITE" id="PS51312"/>
    </source>
</evidence>
<accession>A0A5K3FAG3</accession>
<dbReference type="InterPro" id="IPR017916">
    <property type="entry name" value="SB_dom"/>
</dbReference>
<evidence type="ECO:0000256" key="5">
    <source>
        <dbReference type="ARBA" id="ARBA00022927"/>
    </source>
</evidence>
<evidence type="ECO:0000256" key="8">
    <source>
        <dbReference type="SAM" id="Coils"/>
    </source>
</evidence>
<dbReference type="InterPro" id="IPR037202">
    <property type="entry name" value="ESCRT_assembly_dom"/>
</dbReference>
<proteinExistence type="inferred from homology"/>
<keyword evidence="5 7" id="KW-0653">Protein transport</keyword>